<feature type="domain" description="Trimeric autotransporter adhesin YadA-like head" evidence="13">
    <location>
        <begin position="677"/>
        <end position="703"/>
    </location>
</feature>
<gene>
    <name evidence="16" type="ORF">Bxe_B2908</name>
</gene>
<feature type="domain" description="Trimeric autotransporter adhesin YadA-like head" evidence="13">
    <location>
        <begin position="239"/>
        <end position="265"/>
    </location>
</feature>
<evidence type="ECO:0000256" key="8">
    <source>
        <dbReference type="ARBA" id="ARBA00022927"/>
    </source>
</evidence>
<evidence type="ECO:0000313" key="16">
    <source>
        <dbReference type="EMBL" id="ABE33087.1"/>
    </source>
</evidence>
<feature type="domain" description="Trimeric autotransporter adhesin YadA-like stalk" evidence="14">
    <location>
        <begin position="1808"/>
        <end position="1847"/>
    </location>
</feature>
<feature type="domain" description="Trimeric autotransporter adhesin YadA-like head" evidence="13">
    <location>
        <begin position="1000"/>
        <end position="1022"/>
    </location>
</feature>
<dbReference type="InterPro" id="IPR024973">
    <property type="entry name" value="ESPR"/>
</dbReference>
<keyword evidence="4" id="KW-0813">Transport</keyword>
<dbReference type="EMBL" id="CP000271">
    <property type="protein sequence ID" value="ABE33087.1"/>
    <property type="molecule type" value="Genomic_DNA"/>
</dbReference>
<feature type="domain" description="Trimeric autotransporter adhesin YadA-like stalk" evidence="14">
    <location>
        <begin position="3080"/>
        <end position="3120"/>
    </location>
</feature>
<dbReference type="Proteomes" id="UP000001817">
    <property type="component" value="Chromosome 2"/>
</dbReference>
<dbReference type="STRING" id="266265.Bxe_B2908"/>
<feature type="domain" description="Trimeric autotransporter adhesin YadA-like stalk" evidence="14">
    <location>
        <begin position="605"/>
        <end position="648"/>
    </location>
</feature>
<feature type="domain" description="Trimeric autotransporter adhesin YadA-like stalk" evidence="14">
    <location>
        <begin position="1234"/>
        <end position="1273"/>
    </location>
</feature>
<feature type="domain" description="ESPR" evidence="15">
    <location>
        <begin position="15"/>
        <end position="55"/>
    </location>
</feature>
<dbReference type="Pfam" id="PF03895">
    <property type="entry name" value="YadA_anchor"/>
    <property type="match status" value="1"/>
</dbReference>
<feature type="domain" description="Trimeric autotransporter adhesin YadA-like stalk" evidence="14">
    <location>
        <begin position="721"/>
        <end position="752"/>
    </location>
</feature>
<feature type="domain" description="Trimeric autotransporter adhesin YadA-like stalk" evidence="14">
    <location>
        <begin position="354"/>
        <end position="398"/>
    </location>
</feature>
<keyword evidence="6" id="KW-0812">Transmembrane</keyword>
<feature type="domain" description="Trimeric autotransporter adhesin YadA-like C-terminal membrane anchor" evidence="12">
    <location>
        <begin position="3131"/>
        <end position="3189"/>
    </location>
</feature>
<evidence type="ECO:0000259" key="15">
    <source>
        <dbReference type="Pfam" id="PF13018"/>
    </source>
</evidence>
<dbReference type="SUPFAM" id="SSF54523">
    <property type="entry name" value="Pili subunits"/>
    <property type="match status" value="1"/>
</dbReference>
<keyword evidence="9" id="KW-0472">Membrane</keyword>
<dbReference type="eggNOG" id="COG5295">
    <property type="taxonomic scope" value="Bacteria"/>
</dbReference>
<evidence type="ECO:0000256" key="3">
    <source>
        <dbReference type="ARBA" id="ARBA00005848"/>
    </source>
</evidence>
<dbReference type="InterPro" id="IPR045584">
    <property type="entry name" value="Pilin-like"/>
</dbReference>
<dbReference type="Gene3D" id="6.10.250.2040">
    <property type="match status" value="13"/>
</dbReference>
<dbReference type="InterPro" id="IPR008635">
    <property type="entry name" value="Coiled_stalk_dom"/>
</dbReference>
<feature type="domain" description="Trimeric autotransporter adhesin YadA-like stalk" evidence="14">
    <location>
        <begin position="1142"/>
        <end position="1171"/>
    </location>
</feature>
<dbReference type="Pfam" id="PF05662">
    <property type="entry name" value="YadA_stalk"/>
    <property type="match status" value="32"/>
</dbReference>
<evidence type="ECO:0000256" key="6">
    <source>
        <dbReference type="ARBA" id="ARBA00022692"/>
    </source>
</evidence>
<sequence>MKKRGWPVSHIGEFMNKSYISVWNDASGTWVAAPETARTHSGTGAVSSCTISSASDSASRQAAPFKAAFMPIAMAIGVAMLPGTAAAQAVTGNGGLELCPAGVGGIGSSWGPLSSAVGIMSCAPMGGGDTSGDGMSFSLNNAASTDGAWGFNSGQITARVTGYQDGHLELAAEKGIYMVNDVNMSGNKISSLAPGDVSSKSTDAVNGSQVYQYTRYFKANSPSSDPSTDARAIGTSSVASGPSSLAIGKNSSAYGANTSAIGTNSVALGAGSVASRNDAVSVGYLSADGTSQYTRQIVNVTAGAAGTDAVNVNQLNAAIASVSGGGSGDLAPNAVTYDTSASTLITLKGASGTKITNLTAGDISSIWSTDAVNGSQLYQTNQNVTNVANNVANVSGNLANVTNIVNNIVNNGIAGSPLVVTYDTSARDTVTLGGTDHTAAVKLTNVAPGDISSASSTDAVNGAQLYATNQNVSALASNVGDIVVNLYNRGAKYFHTNSSLADSSAIGTNAVAIGGAAIASADNSVALGANSVANRANAVSVGAAGTERQIINVANGTGATDAVNLQQLQAVAASISSGAVTGSFVAYDDSTKGSVTLKGASGSTITNLKAGALTASSVDAVNGSQLYQTNANVANVAGNLANVAGNVTYVTNTVNNIENGGGIKYFHANSSLADSSAAGADAVAIGGAANASAVNSVALGANSVANRANAVSVGALNAERQIINVAAGTQNTDAVNVAQMNTAIANASMSGGGSPDAVVYDSSSHNILTLGGVAASAPVALTNVAAGQIVSGSSDAVNGGQLYNVANSVAAALGAGSTVNKDGTVSAPGYTISGSTYGNVGDALNALNTAAGDLVSAAKYVKVVSSAAAASASGSESVAIGGNAMATGSNSLAIGAGATAKYNNSTAIGVNAITDAANTVSVGARGAEMRITHVANGINDTDAATVAQLSALQSKLLQTTQQSSGVKSLLLGAAVPVTSYIAVSSNVTGGGSTSASSDLNAMAIGPVAAATGIGALAVGSGSAAGSNASTAVGTGAGVASVNSTAIGYSATIGANSANSLAIGYNSRAQATNSMALGSFASATSAGSVVIGYNAFVNQAATNGMALGLNASVSAANGVAIGYNSIADRANAVSVGSSSQQNQIIYVAAGTNGTDAVNVNQLSGVTSIIGGGAAVNPDGTIKKPSFAIGGQTYTDVGSAINAAVSGGTANGVQYDTSARTKVTLGGTGATTAVTLSNVANGVANNDAVNVTQLQAMGATIGTSGVVTNSFVAYDDTTQGKISLKGTGGTTITNVKAGALSSASLDAVNGSQLYQTNANVANVAGNVANVTNVVNNITNGGGIKYFHANSTLADSSATGTNSVAIGGAASATAANSVALGANSVAGRANAVSVGAVGSERQIINVANATNGTDAVNLQQLQAMGANVNSSGVVTNSFVAYDDTSKGKVTLGGSGFTKAVTLTNVANGVANADAVNMAQLKAMGGTIDSSGNVTNAFVAYDDTSKGKVTLGGAGSTKAVALTNVANGVANADAVNMAQLKAMGGTIDSSGNVTNAFVAYDDTSKGKVTLGGAGSTKAVALTNVANGVANADAVNMAQLKAMGGTIDSSGNVTNAFVAYDDTSKGKVTLGGAGSTKAVALTNVANGVANADAVNMAQLKAMGGTIDSSGNVTNAFVAYDDTTLGKISLKGTGGTTITNVKAGALSSTSLDAVNGSQLYQTNANVANVAGNVANVAGNVANVTNVVNNITNGGGIKYFHANSTLADSSATGANSVAIGGAASATAANSVALGANSVAGRANAVSVGAAGSERQIINVANATNSTDAVNLQQLQAMGANVNSSGVVTNAFVSYDDTSKGKVTLGGSGSTKAVSLTNVAAGVASADAVNMGQLKQMGATVDTSGNVTNSFVAYDDTTLGKISLKGTGGTTITNVKAGALTSASLDAVNGGQLYQTNANVANVAGNLTNLTNVVNNITSGGGIKYFNAKSTLADSSATGTNSVAIGGAANASATNSVALGANSVAGRANAVSVGAAGSERQIINVANATNSTDAVNLSQLQAMGANVNSSGVVTNSFVAYDDTSKGKVTFGGAGSTAPVLLTNLAAGAVTSTSSDAINGSQLYQTAASMAGALGGGAALAKDGTISAPAYEITGSTYNNVGDALAAVDTQLGDINTNFSTNLKYVKIISQSNAAQASGSEAIAIGGNAMATGSSSLAIGAGATSKYDNSTAIGVNASTDAPNTVSVGARGAEMRITHVANGINDTDAATVAQLSALQSKLLQTTQQSGVKSLLLGAVPVTNYIAVSQNVTGGGSTSASNDLNAMAIGPLAAASGVGALAVGAGSIAGSDASTAVGTGAAVGSVNSTAIGYSASVGVNSANSLAIGYNSRAQALNSLAIGTEASATSAGSIAIGYGAFLNPSATNSMALGLNSSVSAANAVAIGYNAVADRANAVSVGSSKQQSQIINVAAGTANTDAVNLGQMNAAINAVAGGGSPNAVVYDTSAHMSVTLGSAGTPVKVSNVANGVANNDAVNVAQLTAMGGTINSSGVVTNSFVAYDDTTKGSITLKGASGTTITNVKAGSLTANSTDAINGGQLYQTNANVANLAANVANITGNVTNTVNNIVNGGGIKYFHANSTLADSSATGTDSVAIGGAANATAANSVALGANSVAGRANAVSVGAVGAERQIINVANATNSTDAVNLSQLQAMGANVNSSGVVTNAFVAYDDSTKGKVTLGGVGSSMPVTLANVAEGQVTSTSKQAINGSQLYGTANSVASALGGTSSVGSNGNVTAAFSLDGKTYNSVATTMDALNAKIATGSTDGVVYDTSAHNKLTLGGVNATTPVTVANVAAATSDDQAVNLAQLKAAGLNVDTSGNVTNSFVAYDNTTRGTVTFNAGGAPTQLKNVAAGTDLTDAVNFGQMQSYVAQNGGGGTTNGVSYDDSLRGKVTLGGVGSTTPVTLTNVAAGSAATDAVNYSQFSSLESQVNNLANGGAGSTTYVNINTPASGGTAAVASGSDSIAIGNGASASGSESIAIGKNTVTTGDNSVAMGAGASAPNANAVALGTNSTTDRDNSVSVGSAGAERQITNVAAGTQGTDAVNLNQLNSAMGNMSNSINNVDRNAAKGIASASALNIVTPYLPGRTTLNAGVANYRGYQSVGLGVSRWNEKGTINYNLGVSTSGGNSTIVRAGIGIVLGN</sequence>
<feature type="domain" description="Trimeric autotransporter adhesin YadA-like stalk" evidence="14">
    <location>
        <begin position="1692"/>
        <end position="1734"/>
    </location>
</feature>
<keyword evidence="17" id="KW-1185">Reference proteome</keyword>
<feature type="domain" description="Trimeric autotransporter adhesin YadA-like head" evidence="13">
    <location>
        <begin position="3053"/>
        <end position="3074"/>
    </location>
</feature>
<feature type="domain" description="Trimeric autotransporter adhesin YadA-like stalk" evidence="14">
    <location>
        <begin position="1399"/>
        <end position="1439"/>
    </location>
</feature>
<dbReference type="GO" id="GO:0015031">
    <property type="term" value="P:protein transport"/>
    <property type="evidence" value="ECO:0007669"/>
    <property type="project" value="UniProtKB-KW"/>
</dbReference>
<dbReference type="GO" id="GO:0009279">
    <property type="term" value="C:cell outer membrane"/>
    <property type="evidence" value="ECO:0007669"/>
    <property type="project" value="UniProtKB-SubCell"/>
</dbReference>
<feature type="domain" description="Trimeric autotransporter adhesin YadA-like head" evidence="13">
    <location>
        <begin position="2314"/>
        <end position="2336"/>
    </location>
</feature>
<evidence type="ECO:0000256" key="1">
    <source>
        <dbReference type="ARBA" id="ARBA00004241"/>
    </source>
</evidence>
<feature type="domain" description="Trimeric autotransporter adhesin YadA-like stalk" evidence="14">
    <location>
        <begin position="1519"/>
        <end position="1557"/>
    </location>
</feature>
<evidence type="ECO:0000256" key="7">
    <source>
        <dbReference type="ARBA" id="ARBA00022729"/>
    </source>
</evidence>
<feature type="domain" description="Trimeric autotransporter adhesin YadA-like head" evidence="13">
    <location>
        <begin position="3022"/>
        <end position="3048"/>
    </location>
</feature>
<feature type="domain" description="Trimeric autotransporter adhesin YadA-like head" evidence="13">
    <location>
        <begin position="2188"/>
        <end position="2214"/>
    </location>
</feature>
<feature type="domain" description="Trimeric autotransporter adhesin YadA-like stalk" evidence="14">
    <location>
        <begin position="2456"/>
        <end position="2487"/>
    </location>
</feature>
<feature type="domain" description="Trimeric autotransporter adhesin YadA-like head" evidence="13">
    <location>
        <begin position="2637"/>
        <end position="2663"/>
    </location>
</feature>
<feature type="domain" description="Trimeric autotransporter adhesin YadA-like head" evidence="13">
    <location>
        <begin position="1989"/>
        <end position="2015"/>
    </location>
</feature>
<dbReference type="Gene3D" id="1.20.5.170">
    <property type="match status" value="11"/>
</dbReference>
<dbReference type="CDD" id="cd12820">
    <property type="entry name" value="LbR_YadA-like"/>
    <property type="match status" value="1"/>
</dbReference>
<evidence type="ECO:0000259" key="12">
    <source>
        <dbReference type="Pfam" id="PF03895"/>
    </source>
</evidence>
<feature type="domain" description="Trimeric autotransporter adhesin YadA-like stalk" evidence="14">
    <location>
        <begin position="1578"/>
        <end position="1616"/>
    </location>
</feature>
<feature type="domain" description="Trimeric autotransporter adhesin YadA-like head" evidence="13">
    <location>
        <begin position="2371"/>
        <end position="2394"/>
    </location>
</feature>
<feature type="domain" description="Trimeric autotransporter adhesin YadA-like stalk" evidence="14">
    <location>
        <begin position="2681"/>
        <end position="2720"/>
    </location>
</feature>
<keyword evidence="5" id="KW-1134">Transmembrane beta strand</keyword>
<dbReference type="Gene3D" id="2.150.10.10">
    <property type="entry name" value="Serralysin-like metalloprotease, C-terminal"/>
    <property type="match status" value="8"/>
</dbReference>
<feature type="domain" description="Trimeric autotransporter adhesin YadA-like stalk" evidence="14">
    <location>
        <begin position="2742"/>
        <end position="2784"/>
    </location>
</feature>
<evidence type="ECO:0000313" key="17">
    <source>
        <dbReference type="Proteomes" id="UP000001817"/>
    </source>
</evidence>
<feature type="domain" description="Trimeric autotransporter adhesin YadA-like stalk" evidence="14">
    <location>
        <begin position="296"/>
        <end position="328"/>
    </location>
</feature>
<dbReference type="InterPro" id="IPR008640">
    <property type="entry name" value="Adhesin_Head_dom"/>
</dbReference>
<evidence type="ECO:0000259" key="14">
    <source>
        <dbReference type="Pfam" id="PF05662"/>
    </source>
</evidence>
<evidence type="ECO:0000256" key="11">
    <source>
        <dbReference type="SAM" id="MobiDB-lite"/>
    </source>
</evidence>
<comment type="subcellular location">
    <subcellularLocation>
        <location evidence="2">Cell outer membrane</location>
    </subcellularLocation>
    <subcellularLocation>
        <location evidence="1">Cell surface</location>
    </subcellularLocation>
</comment>
<feature type="domain" description="Trimeric autotransporter adhesin YadA-like head" evidence="13">
    <location>
        <begin position="2219"/>
        <end position="2240"/>
    </location>
</feature>
<reference evidence="16 17" key="1">
    <citation type="journal article" date="2006" name="Proc. Natl. Acad. Sci. U.S.A.">
        <title>Burkholderia xenovorans LB400 harbors a multi-replicon, 9.73-Mbp genome shaped for versatility.</title>
        <authorList>
            <person name="Chain P.S."/>
            <person name="Denef V.J."/>
            <person name="Konstantinidis K.T."/>
            <person name="Vergez L.M."/>
            <person name="Agullo L."/>
            <person name="Reyes V.L."/>
            <person name="Hauser L."/>
            <person name="Cordova M."/>
            <person name="Gomez L."/>
            <person name="Gonzalez M."/>
            <person name="Land M."/>
            <person name="Lao V."/>
            <person name="Larimer F."/>
            <person name="LiPuma J.J."/>
            <person name="Mahenthiralingam E."/>
            <person name="Malfatti S.A."/>
            <person name="Marx C.J."/>
            <person name="Parnell J.J."/>
            <person name="Ramette A."/>
            <person name="Richardson P."/>
            <person name="Seeger M."/>
            <person name="Smith D."/>
            <person name="Spilker T."/>
            <person name="Sul W.J."/>
            <person name="Tsoi T.V."/>
            <person name="Ulrich L.E."/>
            <person name="Zhulin I.B."/>
            <person name="Tiedje J.M."/>
        </authorList>
    </citation>
    <scope>NUCLEOTIDE SEQUENCE [LARGE SCALE GENOMIC DNA]</scope>
    <source>
        <strain evidence="16 17">LB400</strain>
    </source>
</reference>
<feature type="domain" description="Trimeric autotransporter adhesin YadA-like head" evidence="13">
    <location>
        <begin position="505"/>
        <end position="531"/>
    </location>
</feature>
<dbReference type="PATRIC" id="fig|266265.5.peg.4778"/>
<dbReference type="InterPro" id="IPR011049">
    <property type="entry name" value="Serralysin-like_metalloprot_C"/>
</dbReference>
<keyword evidence="8" id="KW-0653">Protein transport</keyword>
<feature type="domain" description="Trimeric autotransporter adhesin YadA-like stalk" evidence="14">
    <location>
        <begin position="2511"/>
        <end position="2551"/>
    </location>
</feature>
<accession>Q13S52</accession>
<feature type="domain" description="Trimeric autotransporter adhesin YadA-like head" evidence="13">
    <location>
        <begin position="3003"/>
        <end position="3020"/>
    </location>
</feature>
<feature type="domain" description="Trimeric autotransporter adhesin YadA-like stalk" evidence="14">
    <location>
        <begin position="2093"/>
        <end position="2133"/>
    </location>
</feature>
<dbReference type="GO" id="GO:0009986">
    <property type="term" value="C:cell surface"/>
    <property type="evidence" value="ECO:0007669"/>
    <property type="project" value="UniProtKB-SubCell"/>
</dbReference>
<feature type="region of interest" description="Disordered" evidence="11">
    <location>
        <begin position="220"/>
        <end position="241"/>
    </location>
</feature>
<evidence type="ECO:0000256" key="2">
    <source>
        <dbReference type="ARBA" id="ARBA00004442"/>
    </source>
</evidence>
<feature type="domain" description="Trimeric autotransporter adhesin YadA-like head" evidence="13">
    <location>
        <begin position="2413"/>
        <end position="2438"/>
    </location>
</feature>
<organism evidence="16 17">
    <name type="scientific">Paraburkholderia xenovorans (strain LB400)</name>
    <dbReference type="NCBI Taxonomy" id="266265"/>
    <lineage>
        <taxon>Bacteria</taxon>
        <taxon>Pseudomonadati</taxon>
        <taxon>Pseudomonadota</taxon>
        <taxon>Betaproteobacteria</taxon>
        <taxon>Burkholderiales</taxon>
        <taxon>Burkholderiaceae</taxon>
        <taxon>Paraburkholderia</taxon>
    </lineage>
</organism>
<feature type="domain" description="Trimeric autotransporter adhesin YadA-like head" evidence="13">
    <location>
        <begin position="872"/>
        <end position="898"/>
    </location>
</feature>
<evidence type="ECO:0000259" key="13">
    <source>
        <dbReference type="Pfam" id="PF05658"/>
    </source>
</evidence>
<proteinExistence type="inferred from homology"/>
<dbReference type="KEGG" id="bxe:Bxe_B2908"/>
<protein>
    <submittedName>
        <fullName evidence="16">Hemagglutinin</fullName>
    </submittedName>
</protein>
<feature type="domain" description="Trimeric autotransporter adhesin YadA-like stalk" evidence="14">
    <location>
        <begin position="188"/>
        <end position="214"/>
    </location>
</feature>
<feature type="domain" description="Trimeric autotransporter adhesin YadA-like stalk" evidence="14">
    <location>
        <begin position="1924"/>
        <end position="1965"/>
    </location>
</feature>
<name>Q13S52_PARXL</name>
<dbReference type="SUPFAM" id="SSF101967">
    <property type="entry name" value="Adhesin YadA, collagen-binding domain"/>
    <property type="match status" value="14"/>
</dbReference>
<feature type="domain" description="Trimeric autotransporter adhesin YadA-like head" evidence="13">
    <location>
        <begin position="904"/>
        <end position="924"/>
    </location>
</feature>
<feature type="domain" description="Trimeric autotransporter adhesin YadA-like stalk" evidence="14">
    <location>
        <begin position="782"/>
        <end position="823"/>
    </location>
</feature>
<feature type="domain" description="Trimeric autotransporter adhesin YadA-like stalk" evidence="14">
    <location>
        <begin position="2246"/>
        <end position="2278"/>
    </location>
</feature>
<feature type="domain" description="Trimeric autotransporter adhesin YadA-like head" evidence="13">
    <location>
        <begin position="1355"/>
        <end position="1381"/>
    </location>
</feature>
<dbReference type="Gene3D" id="2.60.40.4050">
    <property type="match status" value="9"/>
</dbReference>
<evidence type="ECO:0000256" key="10">
    <source>
        <dbReference type="ARBA" id="ARBA00023237"/>
    </source>
</evidence>
<feature type="domain" description="Trimeric autotransporter adhesin YadA-like stalk" evidence="14">
    <location>
        <begin position="1868"/>
        <end position="1908"/>
    </location>
</feature>
<feature type="domain" description="Trimeric autotransporter adhesin YadA-like stalk" evidence="14">
    <location>
        <begin position="2898"/>
        <end position="2929"/>
    </location>
</feature>
<feature type="domain" description="Trimeric autotransporter adhesin YadA-like stalk" evidence="14">
    <location>
        <begin position="2568"/>
        <end position="2610"/>
    </location>
</feature>
<evidence type="ECO:0000256" key="5">
    <source>
        <dbReference type="ARBA" id="ARBA00022452"/>
    </source>
</evidence>
<keyword evidence="10" id="KW-0998">Cell outer membrane</keyword>
<feature type="domain" description="Trimeric autotransporter adhesin YadA-like stalk" evidence="14">
    <location>
        <begin position="1637"/>
        <end position="1675"/>
    </location>
</feature>
<feature type="domain" description="Trimeric autotransporter adhesin YadA-like head" evidence="13">
    <location>
        <begin position="1764"/>
        <end position="1790"/>
    </location>
</feature>
<feature type="domain" description="Trimeric autotransporter adhesin YadA-like stalk" evidence="14">
    <location>
        <begin position="2955"/>
        <end position="2995"/>
    </location>
</feature>
<feature type="domain" description="Trimeric autotransporter adhesin YadA-like stalk" evidence="14">
    <location>
        <begin position="1459"/>
        <end position="1498"/>
    </location>
</feature>
<feature type="domain" description="Trimeric autotransporter adhesin YadA-like stalk" evidence="14">
    <location>
        <begin position="549"/>
        <end position="579"/>
    </location>
</feature>
<evidence type="ECO:0000256" key="9">
    <source>
        <dbReference type="ARBA" id="ARBA00023136"/>
    </source>
</evidence>
<feature type="domain" description="Trimeric autotransporter adhesin YadA-like stalk" evidence="14">
    <location>
        <begin position="1290"/>
        <end position="1331"/>
    </location>
</feature>
<feature type="domain" description="Trimeric autotransporter adhesin YadA-like head" evidence="13">
    <location>
        <begin position="1054"/>
        <end position="1080"/>
    </location>
</feature>
<feature type="domain" description="Trimeric autotransporter adhesin YadA-like stalk" evidence="14">
    <location>
        <begin position="930"/>
        <end position="966"/>
    </location>
</feature>
<comment type="similarity">
    <text evidence="3">Belongs to the autotransporter-2 (AT-2) (TC 1.B.40) family.</text>
</comment>
<feature type="domain" description="Trimeric autotransporter adhesin YadA-like head" evidence="13">
    <location>
        <begin position="1101"/>
        <end position="1124"/>
    </location>
</feature>
<dbReference type="InterPro" id="IPR005594">
    <property type="entry name" value="YadA_C"/>
</dbReference>
<evidence type="ECO:0000256" key="4">
    <source>
        <dbReference type="ARBA" id="ARBA00022448"/>
    </source>
</evidence>
<feature type="domain" description="Trimeric autotransporter adhesin YadA-like stalk" evidence="14">
    <location>
        <begin position="442"/>
        <end position="484"/>
    </location>
</feature>
<keyword evidence="7" id="KW-0732">Signal</keyword>
<dbReference type="Pfam" id="PF13018">
    <property type="entry name" value="ESPR"/>
    <property type="match status" value="1"/>
</dbReference>
<feature type="domain" description="Trimeric autotransporter adhesin YadA-like stalk" evidence="14">
    <location>
        <begin position="2033"/>
        <end position="2073"/>
    </location>
</feature>
<dbReference type="Pfam" id="PF05658">
    <property type="entry name" value="YadA_head"/>
    <property type="match status" value="20"/>
</dbReference>